<dbReference type="RefSeq" id="WP_068391369.1">
    <property type="nucleotide sequence ID" value="NZ_LSZO01000175.1"/>
</dbReference>
<proteinExistence type="predicted"/>
<protein>
    <recommendedName>
        <fullName evidence="3">DUF4810 domain-containing protein</fullName>
    </recommendedName>
</protein>
<evidence type="ECO:0008006" key="3">
    <source>
        <dbReference type="Google" id="ProtNLM"/>
    </source>
</evidence>
<name>A0A139SQT9_9GAMM</name>
<dbReference type="EMBL" id="LSZO01000175">
    <property type="protein sequence ID" value="KXU36897.1"/>
    <property type="molecule type" value="Genomic_DNA"/>
</dbReference>
<dbReference type="PIRSF" id="PIRSF020555">
    <property type="entry name" value="UCP020555"/>
    <property type="match status" value="1"/>
</dbReference>
<dbReference type="OrthoDB" id="9800218at2"/>
<organism evidence="1 2">
    <name type="scientific">Ventosimonas gracilis</name>
    <dbReference type="NCBI Taxonomy" id="1680762"/>
    <lineage>
        <taxon>Bacteria</taxon>
        <taxon>Pseudomonadati</taxon>
        <taxon>Pseudomonadota</taxon>
        <taxon>Gammaproteobacteria</taxon>
        <taxon>Pseudomonadales</taxon>
        <taxon>Ventosimonadaceae</taxon>
        <taxon>Ventosimonas</taxon>
    </lineage>
</organism>
<dbReference type="AlphaFoldDB" id="A0A139SQT9"/>
<gene>
    <name evidence="1" type="ORF">AXE65_04450</name>
</gene>
<sequence length="129" mass="14451">MFDGFTGRLLLMLLAALLLTGCAGNGKRSLYAWGDYPDHTYRYLKGEEQGWHEDISALEEHARKAEAGRRDLPPGFRAHLALLYLKAGQPDLAIGYLQAEKKAFPESSVFIDFQLKGLKNINPAQQETE</sequence>
<reference evidence="1 2" key="1">
    <citation type="submission" date="2016-02" db="EMBL/GenBank/DDBJ databases">
        <authorList>
            <person name="Wen L."/>
            <person name="He K."/>
            <person name="Yang H."/>
        </authorList>
    </citation>
    <scope>NUCLEOTIDE SEQUENCE [LARGE SCALE GENOMIC DNA]</scope>
    <source>
        <strain evidence="1 2">CV58</strain>
    </source>
</reference>
<accession>A0A139SQT9</accession>
<evidence type="ECO:0000313" key="2">
    <source>
        <dbReference type="Proteomes" id="UP000072660"/>
    </source>
</evidence>
<comment type="caution">
    <text evidence="1">The sequence shown here is derived from an EMBL/GenBank/DDBJ whole genome shotgun (WGS) entry which is preliminary data.</text>
</comment>
<keyword evidence="2" id="KW-1185">Reference proteome</keyword>
<dbReference type="InterPro" id="IPR014508">
    <property type="entry name" value="UCP020555_TPR-like"/>
</dbReference>
<dbReference type="Pfam" id="PF16068">
    <property type="entry name" value="DUF4810"/>
    <property type="match status" value="1"/>
</dbReference>
<evidence type="ECO:0000313" key="1">
    <source>
        <dbReference type="EMBL" id="KXU36897.1"/>
    </source>
</evidence>
<dbReference type="Proteomes" id="UP000072660">
    <property type="component" value="Unassembled WGS sequence"/>
</dbReference>